<dbReference type="Proteomes" id="UP000294887">
    <property type="component" value="Unassembled WGS sequence"/>
</dbReference>
<dbReference type="Pfam" id="PF09822">
    <property type="entry name" value="ABC_transp_aux"/>
    <property type="match status" value="1"/>
</dbReference>
<dbReference type="Pfam" id="PF23357">
    <property type="entry name" value="DUF7088"/>
    <property type="match status" value="1"/>
</dbReference>
<keyword evidence="2" id="KW-1133">Transmembrane helix</keyword>
<protein>
    <submittedName>
        <fullName evidence="5">ABC-type uncharacterized transport system involved in gliding motility auxiliary subunit</fullName>
    </submittedName>
</protein>
<organism evidence="5 6">
    <name type="scientific">Cocleimonas flava</name>
    <dbReference type="NCBI Taxonomy" id="634765"/>
    <lineage>
        <taxon>Bacteria</taxon>
        <taxon>Pseudomonadati</taxon>
        <taxon>Pseudomonadota</taxon>
        <taxon>Gammaproteobacteria</taxon>
        <taxon>Thiotrichales</taxon>
        <taxon>Thiotrichaceae</taxon>
        <taxon>Cocleimonas</taxon>
    </lineage>
</organism>
<keyword evidence="2" id="KW-0472">Membrane</keyword>
<evidence type="ECO:0000313" key="5">
    <source>
        <dbReference type="EMBL" id="TCJ89346.1"/>
    </source>
</evidence>
<dbReference type="RefSeq" id="WP_131904979.1">
    <property type="nucleotide sequence ID" value="NZ_BAAAFU010000008.1"/>
</dbReference>
<feature type="domain" description="DUF7088" evidence="4">
    <location>
        <begin position="43"/>
        <end position="113"/>
    </location>
</feature>
<evidence type="ECO:0000259" key="3">
    <source>
        <dbReference type="Pfam" id="PF09822"/>
    </source>
</evidence>
<gene>
    <name evidence="5" type="ORF">EV695_1209</name>
</gene>
<dbReference type="InterPro" id="IPR019196">
    <property type="entry name" value="ABC_transp_unknown"/>
</dbReference>
<keyword evidence="2" id="KW-0812">Transmembrane</keyword>
<feature type="transmembrane region" description="Helical" evidence="2">
    <location>
        <begin position="457"/>
        <end position="478"/>
    </location>
</feature>
<reference evidence="5 6" key="1">
    <citation type="submission" date="2019-03" db="EMBL/GenBank/DDBJ databases">
        <title>Genomic Encyclopedia of Type Strains, Phase IV (KMG-IV): sequencing the most valuable type-strain genomes for metagenomic binning, comparative biology and taxonomic classification.</title>
        <authorList>
            <person name="Goeker M."/>
        </authorList>
    </citation>
    <scope>NUCLEOTIDE SEQUENCE [LARGE SCALE GENOMIC DNA]</scope>
    <source>
        <strain evidence="5 6">DSM 24830</strain>
    </source>
</reference>
<comment type="caution">
    <text evidence="5">The sequence shown here is derived from an EMBL/GenBank/DDBJ whole genome shotgun (WGS) entry which is preliminary data.</text>
</comment>
<dbReference type="SUPFAM" id="SSF52317">
    <property type="entry name" value="Class I glutamine amidotransferase-like"/>
    <property type="match status" value="1"/>
</dbReference>
<dbReference type="InterPro" id="IPR029062">
    <property type="entry name" value="Class_I_gatase-like"/>
</dbReference>
<evidence type="ECO:0000313" key="6">
    <source>
        <dbReference type="Proteomes" id="UP000294887"/>
    </source>
</evidence>
<proteinExistence type="predicted"/>
<feature type="domain" description="ABC-type uncharacterised transport system" evidence="3">
    <location>
        <begin position="152"/>
        <end position="421"/>
    </location>
</feature>
<feature type="transmembrane region" description="Helical" evidence="2">
    <location>
        <begin position="7"/>
        <end position="30"/>
    </location>
</feature>
<dbReference type="InterPro" id="IPR055396">
    <property type="entry name" value="DUF7088"/>
</dbReference>
<evidence type="ECO:0000256" key="2">
    <source>
        <dbReference type="SAM" id="Phobius"/>
    </source>
</evidence>
<dbReference type="EMBL" id="SMFQ01000002">
    <property type="protein sequence ID" value="TCJ89346.1"/>
    <property type="molecule type" value="Genomic_DNA"/>
</dbReference>
<name>A0A4R1F4V5_9GAMM</name>
<evidence type="ECO:0000256" key="1">
    <source>
        <dbReference type="SAM" id="MobiDB-lite"/>
    </source>
</evidence>
<feature type="region of interest" description="Disordered" evidence="1">
    <location>
        <begin position="367"/>
        <end position="391"/>
    </location>
</feature>
<dbReference type="AlphaFoldDB" id="A0A4R1F4V5"/>
<sequence>MSNKSHIALRIQNVIFSVLFVVIIGLLAWLGKTYHKGFDATQTQRNSLSQTTQELLKRIDKPILLTAYVPDDAVVHTNLRQLIDKYKKYNDNIKLEIINPDLDPARAKQDGIEYSGQLLVKLGENSEKVNSVDEQTMLDVLQRLSRTEPRLVVFVEGHNERTPYSDKSTGMSDLAKVMEQKGFLLQPHNILRTQSLPQNASFVVLAAPQKEFLEGEVKIIAEYLRQGGNLLWLHEPGSLHGLDNIEQQLGLEMNEGTLLDANTALQEMLGIQHPAAIAIIDYGPSALTTKLAAHTLFPFATPIERDESIKSRDPENGPKVGGWQYQPLLTTLPTSWMESGDIQGNVKFDDDADKPGPLDIAMAMTRDVDLSDEASPSETADDEKEAKQAMQNKQIKEQRVLVVGDSDFMLNSYIGQGSNLELASNIFNWLSVDDDLLSIKAKVAPGTSLNLSTAGRIGLAVLWLGLPLLLLLIGTLRWHKRRKR</sequence>
<dbReference type="OrthoDB" id="8530910at2"/>
<evidence type="ECO:0000259" key="4">
    <source>
        <dbReference type="Pfam" id="PF23357"/>
    </source>
</evidence>
<keyword evidence="6" id="KW-1185">Reference proteome</keyword>
<accession>A0A4R1F4V5</accession>